<feature type="compositionally biased region" description="Basic and acidic residues" evidence="4">
    <location>
        <begin position="269"/>
        <end position="286"/>
    </location>
</feature>
<dbReference type="InterPro" id="IPR001310">
    <property type="entry name" value="Histidine_triad_HIT"/>
</dbReference>
<dbReference type="GeneID" id="19976084"/>
<dbReference type="eggNOG" id="KOG3275">
    <property type="taxonomic scope" value="Eukaryota"/>
</dbReference>
<dbReference type="InterPro" id="IPR011146">
    <property type="entry name" value="HIT-like"/>
</dbReference>
<dbReference type="InterPro" id="IPR019808">
    <property type="entry name" value="Histidine_triad_CS"/>
</dbReference>
<gene>
    <name evidence="6" type="ORF">HMPREF1541_08745</name>
</gene>
<evidence type="ECO:0000256" key="4">
    <source>
        <dbReference type="SAM" id="MobiDB-lite"/>
    </source>
</evidence>
<dbReference type="HOGENOM" id="CLU_056776_0_1_1"/>
<protein>
    <recommendedName>
        <fullName evidence="5">HIT domain-containing protein</fullName>
    </recommendedName>
</protein>
<feature type="short sequence motif" description="Histidine triad motif" evidence="2 3">
    <location>
        <begin position="150"/>
        <end position="154"/>
    </location>
</feature>
<keyword evidence="7" id="KW-1185">Reference proteome</keyword>
<dbReference type="PROSITE" id="PS51084">
    <property type="entry name" value="HIT_2"/>
    <property type="match status" value="1"/>
</dbReference>
<reference evidence="6 7" key="1">
    <citation type="submission" date="2013-03" db="EMBL/GenBank/DDBJ databases">
        <title>The Genome Sequence of Phialophora europaea CBS 101466.</title>
        <authorList>
            <consortium name="The Broad Institute Genomics Platform"/>
            <person name="Cuomo C."/>
            <person name="de Hoog S."/>
            <person name="Gorbushina A."/>
            <person name="Walker B."/>
            <person name="Young S.K."/>
            <person name="Zeng Q."/>
            <person name="Gargeya S."/>
            <person name="Fitzgerald M."/>
            <person name="Haas B."/>
            <person name="Abouelleil A."/>
            <person name="Allen A.W."/>
            <person name="Alvarado L."/>
            <person name="Arachchi H.M."/>
            <person name="Berlin A.M."/>
            <person name="Chapman S.B."/>
            <person name="Gainer-Dewar J."/>
            <person name="Goldberg J."/>
            <person name="Griggs A."/>
            <person name="Gujja S."/>
            <person name="Hansen M."/>
            <person name="Howarth C."/>
            <person name="Imamovic A."/>
            <person name="Ireland A."/>
            <person name="Larimer J."/>
            <person name="McCowan C."/>
            <person name="Murphy C."/>
            <person name="Pearson M."/>
            <person name="Poon T.W."/>
            <person name="Priest M."/>
            <person name="Roberts A."/>
            <person name="Saif S."/>
            <person name="Shea T."/>
            <person name="Sisk P."/>
            <person name="Sykes S."/>
            <person name="Wortman J."/>
            <person name="Nusbaum C."/>
            <person name="Birren B."/>
        </authorList>
    </citation>
    <scope>NUCLEOTIDE SEQUENCE [LARGE SCALE GENOMIC DNA]</scope>
    <source>
        <strain evidence="6 7">CBS 101466</strain>
    </source>
</reference>
<dbReference type="SUPFAM" id="SSF54197">
    <property type="entry name" value="HIT-like"/>
    <property type="match status" value="1"/>
</dbReference>
<feature type="domain" description="HIT" evidence="5">
    <location>
        <begin position="52"/>
        <end position="165"/>
    </location>
</feature>
<dbReference type="InterPro" id="IPR036265">
    <property type="entry name" value="HIT-like_sf"/>
</dbReference>
<proteinExistence type="predicted"/>
<dbReference type="Proteomes" id="UP000030752">
    <property type="component" value="Unassembled WGS sequence"/>
</dbReference>
<feature type="compositionally biased region" description="Polar residues" evidence="4">
    <location>
        <begin position="173"/>
        <end position="187"/>
    </location>
</feature>
<feature type="active site" description="Tele-AMP-histidine intermediate" evidence="1">
    <location>
        <position position="152"/>
    </location>
</feature>
<dbReference type="PRINTS" id="PR00332">
    <property type="entry name" value="HISTRIAD"/>
</dbReference>
<name>W2RJ07_CYPE1</name>
<dbReference type="AlphaFoldDB" id="W2RJ07"/>
<evidence type="ECO:0000256" key="2">
    <source>
        <dbReference type="PIRSR" id="PIRSR601310-3"/>
    </source>
</evidence>
<dbReference type="Gene3D" id="3.30.428.10">
    <property type="entry name" value="HIT-like"/>
    <property type="match status" value="1"/>
</dbReference>
<dbReference type="EMBL" id="KB822725">
    <property type="protein sequence ID" value="ETN36467.1"/>
    <property type="molecule type" value="Genomic_DNA"/>
</dbReference>
<evidence type="ECO:0000313" key="7">
    <source>
        <dbReference type="Proteomes" id="UP000030752"/>
    </source>
</evidence>
<evidence type="ECO:0000256" key="3">
    <source>
        <dbReference type="PROSITE-ProRule" id="PRU00464"/>
    </source>
</evidence>
<dbReference type="PROSITE" id="PS00892">
    <property type="entry name" value="HIT_1"/>
    <property type="match status" value="1"/>
</dbReference>
<dbReference type="OrthoDB" id="1915375at2759"/>
<evidence type="ECO:0000313" key="6">
    <source>
        <dbReference type="EMBL" id="ETN36467.1"/>
    </source>
</evidence>
<organism evidence="6 7">
    <name type="scientific">Cyphellophora europaea (strain CBS 101466)</name>
    <name type="common">Phialophora europaea</name>
    <dbReference type="NCBI Taxonomy" id="1220924"/>
    <lineage>
        <taxon>Eukaryota</taxon>
        <taxon>Fungi</taxon>
        <taxon>Dikarya</taxon>
        <taxon>Ascomycota</taxon>
        <taxon>Pezizomycotina</taxon>
        <taxon>Eurotiomycetes</taxon>
        <taxon>Chaetothyriomycetidae</taxon>
        <taxon>Chaetothyriales</taxon>
        <taxon>Cyphellophoraceae</taxon>
        <taxon>Cyphellophora</taxon>
    </lineage>
</organism>
<dbReference type="STRING" id="1220924.W2RJ07"/>
<dbReference type="InParanoid" id="W2RJ07"/>
<dbReference type="PANTHER" id="PTHR46648">
    <property type="entry name" value="HIT FAMILY PROTEIN 1"/>
    <property type="match status" value="1"/>
</dbReference>
<dbReference type="PANTHER" id="PTHR46648:SF2">
    <property type="entry name" value="HIT DOMAIN-CONTAINING PROTEIN"/>
    <property type="match status" value="1"/>
</dbReference>
<evidence type="ECO:0000256" key="1">
    <source>
        <dbReference type="PIRSR" id="PIRSR601310-1"/>
    </source>
</evidence>
<dbReference type="RefSeq" id="XP_008721285.1">
    <property type="nucleotide sequence ID" value="XM_008723063.1"/>
</dbReference>
<feature type="region of interest" description="Disordered" evidence="4">
    <location>
        <begin position="244"/>
        <end position="299"/>
    </location>
</feature>
<feature type="region of interest" description="Disordered" evidence="4">
    <location>
        <begin position="170"/>
        <end position="199"/>
    </location>
</feature>
<dbReference type="GO" id="GO:0003824">
    <property type="term" value="F:catalytic activity"/>
    <property type="evidence" value="ECO:0007669"/>
    <property type="project" value="InterPro"/>
</dbReference>
<evidence type="ECO:0000259" key="5">
    <source>
        <dbReference type="PROSITE" id="PS51084"/>
    </source>
</evidence>
<dbReference type="VEuPathDB" id="FungiDB:HMPREF1541_08745"/>
<dbReference type="Pfam" id="PF01230">
    <property type="entry name" value="HIT"/>
    <property type="match status" value="1"/>
</dbReference>
<dbReference type="GO" id="GO:0009117">
    <property type="term" value="P:nucleotide metabolic process"/>
    <property type="evidence" value="ECO:0007669"/>
    <property type="project" value="TreeGrafter"/>
</dbReference>
<sequence length="299" mass="32344">MDPPPPRPNDTSASAQAAAEASPYNDPDCIFCQIITAYPVMDPLDPAFPTSTELDPEKLEPPAFVLLSTPHVVAFLDIYPLTRGHVLICPRRHAEKVGDMTGQEGAQIGRLLPLISRAVTRASMPDIPHAEVDYNVVQNNGPGAAQVVPHTHFHVVPRYPFNSHYTPFGVPSRPSTGSNRHLSSSDASSKKRTPAAVPQGMKATAILFGRGQRHYRDDDDAVGLVEVMRRRVAEEWRAEFGHGAQVTSAGAGTIDEEVQAPPSSAGASRESKTESRVVGTAREDHLPLLQSRSGKSERL</sequence>
<accession>W2RJ07</accession>